<feature type="domain" description="Helix-turn-helix" evidence="1">
    <location>
        <begin position="54"/>
        <end position="101"/>
    </location>
</feature>
<dbReference type="PANTHER" id="PTHR34585">
    <property type="match status" value="1"/>
</dbReference>
<dbReference type="EMBL" id="PYGK01000011">
    <property type="protein sequence ID" value="PSL26448.1"/>
    <property type="molecule type" value="Genomic_DNA"/>
</dbReference>
<evidence type="ECO:0000313" key="3">
    <source>
        <dbReference type="Proteomes" id="UP000240978"/>
    </source>
</evidence>
<accession>A0A2P8FXK6</accession>
<dbReference type="Pfam" id="PF12728">
    <property type="entry name" value="HTH_17"/>
    <property type="match status" value="1"/>
</dbReference>
<proteinExistence type="predicted"/>
<keyword evidence="3" id="KW-1185">Reference proteome</keyword>
<protein>
    <submittedName>
        <fullName evidence="2">Helix-turn-helix protein</fullName>
    </submittedName>
</protein>
<sequence length="107" mass="12558">MEKVKLKNVGTIMTSVIRNQLVTLEDLDEFRERLMSEFKQLIDEKISPVMPRKWLKSYEVRHMLNLSPGTLQKLRSNGTIPYTRIGGAIYYDREDIQRLLSTSKIRS</sequence>
<reference evidence="2 3" key="1">
    <citation type="submission" date="2018-03" db="EMBL/GenBank/DDBJ databases">
        <title>Genomic Encyclopedia of Archaeal and Bacterial Type Strains, Phase II (KMG-II): from individual species to whole genera.</title>
        <authorList>
            <person name="Goeker M."/>
        </authorList>
    </citation>
    <scope>NUCLEOTIDE SEQUENCE [LARGE SCALE GENOMIC DNA]</scope>
    <source>
        <strain evidence="2 3">DSM 18107</strain>
    </source>
</reference>
<dbReference type="InterPro" id="IPR009061">
    <property type="entry name" value="DNA-bd_dom_put_sf"/>
</dbReference>
<comment type="caution">
    <text evidence="2">The sequence shown here is derived from an EMBL/GenBank/DDBJ whole genome shotgun (WGS) entry which is preliminary data.</text>
</comment>
<dbReference type="RefSeq" id="WP_211303521.1">
    <property type="nucleotide sequence ID" value="NZ_PYGK01000011.1"/>
</dbReference>
<name>A0A2P8FXK6_9BACT</name>
<dbReference type="SUPFAM" id="SSF46955">
    <property type="entry name" value="Putative DNA-binding domain"/>
    <property type="match status" value="1"/>
</dbReference>
<dbReference type="PANTHER" id="PTHR34585:SF22">
    <property type="entry name" value="HELIX-TURN-HELIX DOMAIN-CONTAINING PROTEIN"/>
    <property type="match status" value="1"/>
</dbReference>
<dbReference type="InterPro" id="IPR041657">
    <property type="entry name" value="HTH_17"/>
</dbReference>
<dbReference type="Proteomes" id="UP000240978">
    <property type="component" value="Unassembled WGS sequence"/>
</dbReference>
<organism evidence="2 3">
    <name type="scientific">Chitinophaga ginsengisoli</name>
    <dbReference type="NCBI Taxonomy" id="363837"/>
    <lineage>
        <taxon>Bacteria</taxon>
        <taxon>Pseudomonadati</taxon>
        <taxon>Bacteroidota</taxon>
        <taxon>Chitinophagia</taxon>
        <taxon>Chitinophagales</taxon>
        <taxon>Chitinophagaceae</taxon>
        <taxon>Chitinophaga</taxon>
    </lineage>
</organism>
<evidence type="ECO:0000313" key="2">
    <source>
        <dbReference type="EMBL" id="PSL26448.1"/>
    </source>
</evidence>
<gene>
    <name evidence="2" type="ORF">CLV42_111162</name>
</gene>
<dbReference type="AlphaFoldDB" id="A0A2P8FXK6"/>
<evidence type="ECO:0000259" key="1">
    <source>
        <dbReference type="Pfam" id="PF12728"/>
    </source>
</evidence>